<evidence type="ECO:0000256" key="2">
    <source>
        <dbReference type="ARBA" id="ARBA00004141"/>
    </source>
</evidence>
<geneLocation type="chloroplast" evidence="10"/>
<feature type="transmembrane region" description="Helical" evidence="9">
    <location>
        <begin position="79"/>
        <end position="103"/>
    </location>
</feature>
<evidence type="ECO:0000256" key="9">
    <source>
        <dbReference type="HAMAP-Rule" id="MF_00437"/>
    </source>
</evidence>
<evidence type="ECO:0000256" key="5">
    <source>
        <dbReference type="ARBA" id="ARBA00022531"/>
    </source>
</evidence>
<gene>
    <name evidence="9 10" type="primary">ycf4</name>
</gene>
<sequence>MIKIFITDSSSRQKNNIINETLLLRDEIIEEYKIYKVLLSSLVLTGSLGFIIIGLSCYLTKNLVPFLDASKIVFFPQGITMLCYGIIGTVLTINQLIILYYNVGEGYNEFNKEKNIMKIFRKGFPGKNSDVIIEYPLNDIEALRIEIKTDLFNTKQKIYACIKGKNDIPIYQPETPLKINEIEGKVSKLASFLKVSVRGL</sequence>
<keyword evidence="5 9" id="KW-0602">Photosynthesis</keyword>
<evidence type="ECO:0000256" key="8">
    <source>
        <dbReference type="ARBA" id="ARBA00023136"/>
    </source>
</evidence>
<dbReference type="GeneID" id="24571323"/>
<feature type="transmembrane region" description="Helical" evidence="9">
    <location>
        <begin position="37"/>
        <end position="59"/>
    </location>
</feature>
<keyword evidence="10" id="KW-0150">Chloroplast</keyword>
<dbReference type="AlphaFoldDB" id="A0A0G3SH13"/>
<comment type="function">
    <text evidence="1 9">Seems to be required for the assembly of the photosystem I complex.</text>
</comment>
<keyword evidence="7 9" id="KW-1133">Transmembrane helix</keyword>
<dbReference type="GO" id="GO:0009522">
    <property type="term" value="C:photosystem I"/>
    <property type="evidence" value="ECO:0007669"/>
    <property type="project" value="InterPro"/>
</dbReference>
<dbReference type="Pfam" id="PF02392">
    <property type="entry name" value="Ycf4"/>
    <property type="match status" value="1"/>
</dbReference>
<organism evidence="10">
    <name type="scientific">Cryptoglena skujai</name>
    <dbReference type="NCBI Taxonomy" id="161229"/>
    <lineage>
        <taxon>Eukaryota</taxon>
        <taxon>Discoba</taxon>
        <taxon>Euglenozoa</taxon>
        <taxon>Euglenida</taxon>
        <taxon>Spirocuta</taxon>
        <taxon>Euglenophyceae</taxon>
        <taxon>Euglenales</taxon>
        <taxon>Euglenaceae</taxon>
        <taxon>Cryptoglena</taxon>
    </lineage>
</organism>
<comment type="subcellular location">
    <subcellularLocation>
        <location evidence="2">Membrane</location>
        <topology evidence="2">Multi-pass membrane protein</topology>
    </subcellularLocation>
    <subcellularLocation>
        <location evidence="9">Plastid</location>
        <location evidence="9">Chloroplast thylakoid membrane</location>
        <topology evidence="9">Multi-pass membrane protein</topology>
    </subcellularLocation>
</comment>
<dbReference type="RefSeq" id="YP_009145430.1">
    <property type="nucleotide sequence ID" value="NC_027286.1"/>
</dbReference>
<comment type="similarity">
    <text evidence="3 9">Belongs to the Ycf4 family.</text>
</comment>
<keyword evidence="10" id="KW-0934">Plastid</keyword>
<dbReference type="InterPro" id="IPR003359">
    <property type="entry name" value="PSI_Ycf4_assembly"/>
</dbReference>
<reference evidence="10" key="1">
    <citation type="journal article" date="2015" name="J. Eukaryot. Microbiol.">
        <title>Chloroplast Genome Evolution in the Euglenaceae.</title>
        <authorList>
            <person name="Bennett M.S."/>
            <person name="Triemer R.E."/>
        </authorList>
    </citation>
    <scope>NUCLEOTIDE SEQUENCE</scope>
    <source>
        <strain evidence="10">SAG 10.88</strain>
    </source>
</reference>
<protein>
    <recommendedName>
        <fullName evidence="4 9">Photosystem I assembly protein Ycf4</fullName>
    </recommendedName>
</protein>
<dbReference type="EMBL" id="KP410781">
    <property type="protein sequence ID" value="AKL39055.1"/>
    <property type="molecule type" value="Genomic_DNA"/>
</dbReference>
<accession>A0A0G3SH13</accession>
<evidence type="ECO:0000256" key="3">
    <source>
        <dbReference type="ARBA" id="ARBA00008198"/>
    </source>
</evidence>
<dbReference type="GO" id="GO:0009535">
    <property type="term" value="C:chloroplast thylakoid membrane"/>
    <property type="evidence" value="ECO:0007669"/>
    <property type="project" value="UniProtKB-SubCell"/>
</dbReference>
<evidence type="ECO:0000256" key="6">
    <source>
        <dbReference type="ARBA" id="ARBA00022692"/>
    </source>
</evidence>
<proteinExistence type="inferred from homology"/>
<evidence type="ECO:0000256" key="7">
    <source>
        <dbReference type="ARBA" id="ARBA00022989"/>
    </source>
</evidence>
<keyword evidence="9" id="KW-0793">Thylakoid</keyword>
<evidence type="ECO:0000256" key="4">
    <source>
        <dbReference type="ARBA" id="ARBA00015395"/>
    </source>
</evidence>
<keyword evidence="6 9" id="KW-0812">Transmembrane</keyword>
<evidence type="ECO:0000313" key="10">
    <source>
        <dbReference type="EMBL" id="AKL39055.1"/>
    </source>
</evidence>
<keyword evidence="8 9" id="KW-0472">Membrane</keyword>
<dbReference type="HAMAP" id="MF_00437">
    <property type="entry name" value="Ycf4"/>
    <property type="match status" value="1"/>
</dbReference>
<evidence type="ECO:0000256" key="1">
    <source>
        <dbReference type="ARBA" id="ARBA00002862"/>
    </source>
</evidence>
<dbReference type="GO" id="GO:0015979">
    <property type="term" value="P:photosynthesis"/>
    <property type="evidence" value="ECO:0007669"/>
    <property type="project" value="UniProtKB-UniRule"/>
</dbReference>
<name>A0A0G3SH13_9EUGL</name>